<sequence>MKILKMEVIMKEKKIRIGQRVYFVERGDRVFERKVIRGENMYSNLAFQDSFGIKEADESWDWENNFFITKEEAIEQIEMNMQKWKEECFNSKEELLRLLYDLTLYASLSEVRRNKIKEAIKINFDIDVH</sequence>
<feature type="coiled-coil region" evidence="1">
    <location>
        <begin position="67"/>
        <end position="94"/>
    </location>
</feature>
<proteinExistence type="predicted"/>
<evidence type="ECO:0000313" key="3">
    <source>
        <dbReference type="Proteomes" id="UP000470409"/>
    </source>
</evidence>
<name>A0A7V7SAJ6_9BACI</name>
<evidence type="ECO:0000313" key="2">
    <source>
        <dbReference type="EMBL" id="KAB2444729.1"/>
    </source>
</evidence>
<gene>
    <name evidence="2" type="ORF">F8163_05980</name>
</gene>
<dbReference type="AlphaFoldDB" id="A0A7V7SAJ6"/>
<dbReference type="Proteomes" id="UP000470409">
    <property type="component" value="Unassembled WGS sequence"/>
</dbReference>
<protein>
    <submittedName>
        <fullName evidence="2">Uncharacterized protein</fullName>
    </submittedName>
</protein>
<reference evidence="2 3" key="1">
    <citation type="submission" date="2019-10" db="EMBL/GenBank/DDBJ databases">
        <title>Bacillus from the desert of Cuatro Cinegas, Coahuila.</title>
        <authorList>
            <person name="Olmedo-Alvarez G."/>
            <person name="Saldana S."/>
            <person name="Barcelo D."/>
        </authorList>
    </citation>
    <scope>NUCLEOTIDE SEQUENCE [LARGE SCALE GENOMIC DNA]</scope>
    <source>
        <strain evidence="2 3">CH155b_5T</strain>
    </source>
</reference>
<organism evidence="2 3">
    <name type="scientific">Bacillus luti</name>
    <dbReference type="NCBI Taxonomy" id="2026191"/>
    <lineage>
        <taxon>Bacteria</taxon>
        <taxon>Bacillati</taxon>
        <taxon>Bacillota</taxon>
        <taxon>Bacilli</taxon>
        <taxon>Bacillales</taxon>
        <taxon>Bacillaceae</taxon>
        <taxon>Bacillus</taxon>
        <taxon>Bacillus cereus group</taxon>
    </lineage>
</organism>
<keyword evidence="1" id="KW-0175">Coiled coil</keyword>
<comment type="caution">
    <text evidence="2">The sequence shown here is derived from an EMBL/GenBank/DDBJ whole genome shotgun (WGS) entry which is preliminary data.</text>
</comment>
<dbReference type="RefSeq" id="WP_192797851.1">
    <property type="nucleotide sequence ID" value="NZ_WBPG01000008.1"/>
</dbReference>
<dbReference type="EMBL" id="WBPG01000008">
    <property type="protein sequence ID" value="KAB2444729.1"/>
    <property type="molecule type" value="Genomic_DNA"/>
</dbReference>
<evidence type="ECO:0000256" key="1">
    <source>
        <dbReference type="SAM" id="Coils"/>
    </source>
</evidence>
<accession>A0A7V7SAJ6</accession>